<comment type="caution">
    <text evidence="2">The sequence shown here is derived from an EMBL/GenBank/DDBJ whole genome shotgun (WGS) entry which is preliminary data.</text>
</comment>
<dbReference type="InterPro" id="IPR003673">
    <property type="entry name" value="CoA-Trfase_fam_III"/>
</dbReference>
<evidence type="ECO:0000313" key="2">
    <source>
        <dbReference type="EMBL" id="SAL03631.1"/>
    </source>
</evidence>
<dbReference type="InterPro" id="IPR023606">
    <property type="entry name" value="CoA-Trfase_III_dom_1_sf"/>
</dbReference>
<organism evidence="2 3">
    <name type="scientific">Caballeronia fortuita</name>
    <dbReference type="NCBI Taxonomy" id="1777138"/>
    <lineage>
        <taxon>Bacteria</taxon>
        <taxon>Pseudomonadati</taxon>
        <taxon>Pseudomonadota</taxon>
        <taxon>Betaproteobacteria</taxon>
        <taxon>Burkholderiales</taxon>
        <taxon>Burkholderiaceae</taxon>
        <taxon>Caballeronia</taxon>
    </lineage>
</organism>
<sequence length="396" mass="43069">MSLPLSGVRIVAVEQYGAGPFATQHLADLGAEIIKIENFREGGDVGRLVGPHFFGEGDSHFFEAFNRNKSSFTLDLKKPEARQVLLDLVKTSDAVFNNLRGDLPAKLGLTYESLSEANPAIVCAHLSAYGRTGSRASWPGYDYLMQAEAGYLSVTGEPDSPPARFGLSIIDLMTGTTAAMALLAALVESRATGIGRDIDTSLFDVALHNLAYVATWYLNGDVVTGRDRRSAHPSLTPSQLYKTKDGWIFLMCNKEKFWSVLAEVLDKPSWVTDPRFCNFKARLANRDVLEQELDAALSAATTDEWLKRLGGRVPAAPVNDVRQALDNPFVAEREGVVSASHPRFGGIRGVAAPVRVNEPLPKRAAPELGQDTDRLLAELGYDAGRIAALREQAVVQ</sequence>
<evidence type="ECO:0000256" key="1">
    <source>
        <dbReference type="ARBA" id="ARBA00022679"/>
    </source>
</evidence>
<dbReference type="AlphaFoldDB" id="A0A158E9R5"/>
<dbReference type="STRING" id="1777138.AWB77_06836"/>
<dbReference type="Gene3D" id="3.40.50.10540">
    <property type="entry name" value="Crotonobetainyl-coa:carnitine coa-transferase, domain 1"/>
    <property type="match status" value="1"/>
</dbReference>
<dbReference type="InterPro" id="IPR044855">
    <property type="entry name" value="CoA-Trfase_III_dom3_sf"/>
</dbReference>
<proteinExistence type="predicted"/>
<keyword evidence="1 2" id="KW-0808">Transferase</keyword>
<dbReference type="Pfam" id="PF02515">
    <property type="entry name" value="CoA_transf_3"/>
    <property type="match status" value="1"/>
</dbReference>
<dbReference type="SUPFAM" id="SSF89796">
    <property type="entry name" value="CoA-transferase family III (CaiB/BaiF)"/>
    <property type="match status" value="1"/>
</dbReference>
<gene>
    <name evidence="2" type="ORF">AWB77_06836</name>
</gene>
<dbReference type="InterPro" id="IPR050483">
    <property type="entry name" value="CoA-transferase_III_domain"/>
</dbReference>
<dbReference type="PANTHER" id="PTHR48207:SF3">
    <property type="entry name" value="SUCCINATE--HYDROXYMETHYLGLUTARATE COA-TRANSFERASE"/>
    <property type="match status" value="1"/>
</dbReference>
<dbReference type="EMBL" id="FCNX02000034">
    <property type="protein sequence ID" value="SAL03631.1"/>
    <property type="molecule type" value="Genomic_DNA"/>
</dbReference>
<dbReference type="Gene3D" id="3.30.1540.10">
    <property type="entry name" value="formyl-coa transferase, domain 3"/>
    <property type="match status" value="1"/>
</dbReference>
<dbReference type="Proteomes" id="UP000054903">
    <property type="component" value="Unassembled WGS sequence"/>
</dbReference>
<evidence type="ECO:0000313" key="3">
    <source>
        <dbReference type="Proteomes" id="UP000054903"/>
    </source>
</evidence>
<dbReference type="PANTHER" id="PTHR48207">
    <property type="entry name" value="SUCCINATE--HYDROXYMETHYLGLUTARATE COA-TRANSFERASE"/>
    <property type="match status" value="1"/>
</dbReference>
<dbReference type="GO" id="GO:0008410">
    <property type="term" value="F:CoA-transferase activity"/>
    <property type="evidence" value="ECO:0007669"/>
    <property type="project" value="TreeGrafter"/>
</dbReference>
<protein>
    <submittedName>
        <fullName evidence="2">Formyl-CoA transferase</fullName>
    </submittedName>
</protein>
<accession>A0A158E9R5</accession>
<name>A0A158E9R5_9BURK</name>
<dbReference type="OrthoDB" id="9058532at2"/>
<keyword evidence="3" id="KW-1185">Reference proteome</keyword>
<dbReference type="RefSeq" id="WP_061138787.1">
    <property type="nucleotide sequence ID" value="NZ_FCNX02000034.1"/>
</dbReference>
<reference evidence="2" key="1">
    <citation type="submission" date="2016-01" db="EMBL/GenBank/DDBJ databases">
        <authorList>
            <person name="Peeters C."/>
        </authorList>
    </citation>
    <scope>NUCLEOTIDE SEQUENCE</scope>
    <source>
        <strain evidence="2">LMG 29320</strain>
    </source>
</reference>